<comment type="caution">
    <text evidence="13">The sequence shown here is derived from an EMBL/GenBank/DDBJ whole genome shotgun (WGS) entry which is preliminary data.</text>
</comment>
<dbReference type="Proteomes" id="UP000239899">
    <property type="component" value="Unassembled WGS sequence"/>
</dbReference>
<proteinExistence type="inferred from homology"/>
<dbReference type="InterPro" id="IPR005069">
    <property type="entry name" value="Nucl-diP-sugar_transferase"/>
</dbReference>
<dbReference type="Pfam" id="PF00231">
    <property type="entry name" value="ATP-synt"/>
    <property type="match status" value="1"/>
</dbReference>
<reference evidence="13 14" key="1">
    <citation type="journal article" date="2018" name="Plant J.">
        <title>Genome sequences of Chlorella sorokiniana UTEX 1602 and Micractinium conductrix SAG 241.80: implications to maltose excretion by a green alga.</title>
        <authorList>
            <person name="Arriola M.B."/>
            <person name="Velmurugan N."/>
            <person name="Zhang Y."/>
            <person name="Plunkett M.H."/>
            <person name="Hondzo H."/>
            <person name="Barney B.M."/>
        </authorList>
    </citation>
    <scope>NUCLEOTIDE SEQUENCE [LARGE SCALE GENOMIC DNA]</scope>
    <source>
        <strain evidence="14">UTEX 1602</strain>
    </source>
</reference>
<evidence type="ECO:0000256" key="8">
    <source>
        <dbReference type="ARBA" id="ARBA00023196"/>
    </source>
</evidence>
<organism evidence="13 14">
    <name type="scientific">Chlorella sorokiniana</name>
    <name type="common">Freshwater green alga</name>
    <dbReference type="NCBI Taxonomy" id="3076"/>
    <lineage>
        <taxon>Eukaryota</taxon>
        <taxon>Viridiplantae</taxon>
        <taxon>Chlorophyta</taxon>
        <taxon>core chlorophytes</taxon>
        <taxon>Trebouxiophyceae</taxon>
        <taxon>Chlorellales</taxon>
        <taxon>Chlorellaceae</taxon>
        <taxon>Chlorella clade</taxon>
        <taxon>Chlorella</taxon>
    </lineage>
</organism>
<dbReference type="STRING" id="3076.A0A2P6U5J9"/>
<dbReference type="CDD" id="cd12151">
    <property type="entry name" value="F1-ATPase_gamma"/>
    <property type="match status" value="1"/>
</dbReference>
<keyword evidence="7" id="KW-0472">Membrane</keyword>
<feature type="region of interest" description="Disordered" evidence="11">
    <location>
        <begin position="49"/>
        <end position="70"/>
    </location>
</feature>
<evidence type="ECO:0000256" key="11">
    <source>
        <dbReference type="SAM" id="MobiDB-lite"/>
    </source>
</evidence>
<evidence type="ECO:0000256" key="5">
    <source>
        <dbReference type="ARBA" id="ARBA00022781"/>
    </source>
</evidence>
<dbReference type="Gene3D" id="3.40.1380.10">
    <property type="match status" value="1"/>
</dbReference>
<dbReference type="NCBIfam" id="TIGR01146">
    <property type="entry name" value="ATPsyn_F1gamma"/>
    <property type="match status" value="1"/>
</dbReference>
<keyword evidence="4" id="KW-0813">Transport</keyword>
<dbReference type="Pfam" id="PF03407">
    <property type="entry name" value="Nucleotid_trans"/>
    <property type="match status" value="1"/>
</dbReference>
<evidence type="ECO:0000256" key="10">
    <source>
        <dbReference type="ARBA" id="ARBA00031066"/>
    </source>
</evidence>
<name>A0A2P6U5J9_CHLSO</name>
<dbReference type="AlphaFoldDB" id="A0A2P6U5J9"/>
<dbReference type="PRINTS" id="PR00126">
    <property type="entry name" value="ATPASEGAMMA"/>
</dbReference>
<keyword evidence="14" id="KW-1185">Reference proteome</keyword>
<gene>
    <name evidence="13" type="ORF">C2E21_0635</name>
</gene>
<protein>
    <recommendedName>
        <fullName evidence="3">ATP synthase subunit gamma, mitochondrial</fullName>
    </recommendedName>
    <alternativeName>
        <fullName evidence="10">F-ATPase gamma subunit</fullName>
    </alternativeName>
</protein>
<dbReference type="GO" id="GO:0046933">
    <property type="term" value="F:proton-transporting ATP synthase activity, rotational mechanism"/>
    <property type="evidence" value="ECO:0007669"/>
    <property type="project" value="InterPro"/>
</dbReference>
<comment type="subcellular location">
    <subcellularLocation>
        <location evidence="1">Membrane</location>
        <topology evidence="1">Peripheral membrane protein</topology>
    </subcellularLocation>
</comment>
<evidence type="ECO:0000256" key="4">
    <source>
        <dbReference type="ARBA" id="ARBA00022448"/>
    </source>
</evidence>
<keyword evidence="5" id="KW-0375">Hydrogen ion transport</keyword>
<feature type="domain" description="Nucleotide-diphospho-sugar transferase" evidence="12">
    <location>
        <begin position="174"/>
        <end position="326"/>
    </location>
</feature>
<dbReference type="GO" id="GO:0005739">
    <property type="term" value="C:mitochondrion"/>
    <property type="evidence" value="ECO:0007669"/>
    <property type="project" value="UniProtKB-ARBA"/>
</dbReference>
<dbReference type="Gene3D" id="1.10.287.80">
    <property type="entry name" value="ATP synthase, gamma subunit, helix hairpin domain"/>
    <property type="match status" value="1"/>
</dbReference>
<evidence type="ECO:0000256" key="9">
    <source>
        <dbReference type="ARBA" id="ARBA00023310"/>
    </source>
</evidence>
<dbReference type="PANTHER" id="PTHR11693">
    <property type="entry name" value="ATP SYNTHASE GAMMA CHAIN"/>
    <property type="match status" value="1"/>
</dbReference>
<dbReference type="InterPro" id="IPR023632">
    <property type="entry name" value="ATP_synth_F1_gsu_CS"/>
</dbReference>
<evidence type="ECO:0000256" key="1">
    <source>
        <dbReference type="ARBA" id="ARBA00004170"/>
    </source>
</evidence>
<dbReference type="GO" id="GO:0045259">
    <property type="term" value="C:proton-transporting ATP synthase complex"/>
    <property type="evidence" value="ECO:0007669"/>
    <property type="project" value="UniProtKB-KW"/>
</dbReference>
<evidence type="ECO:0000313" key="14">
    <source>
        <dbReference type="Proteomes" id="UP000239899"/>
    </source>
</evidence>
<dbReference type="EMBL" id="LHPG02000001">
    <property type="protein sequence ID" value="PRW61594.1"/>
    <property type="molecule type" value="Genomic_DNA"/>
</dbReference>
<dbReference type="InterPro" id="IPR000131">
    <property type="entry name" value="ATP_synth_F1_gsu"/>
</dbReference>
<accession>A0A2P6U5J9</accession>
<keyword evidence="8" id="KW-0139">CF(1)</keyword>
<evidence type="ECO:0000256" key="6">
    <source>
        <dbReference type="ARBA" id="ARBA00023065"/>
    </source>
</evidence>
<dbReference type="OrthoDB" id="239812at2759"/>
<sequence length="744" mass="80552">MREVRAAAHGGQRAAVPGLLLGVLLLVLVLNFSMPDRGTMRIALSRTAERLKDGSASSGTASSTHQRPGVGILPPGTLPMAFPSKAGYERVLADPKLPEKDADLRLEFEAAPWLLPPRTKALPYAGVHDLHKLAALRSTREGGIRKAVTLLTFNPKFAVMAQNAIYSMVKFGGVRNYIVGTWEQADLEACADLNLPCADVSAYLPEPLDHVSDGVYDTHDYYVITWLSSFIVKDLLKKGYAVHYSDADVVYTIKQAWASYLAFVEEAQADAAFQVELGFSAGNDQAVNTGNYVVLPTPGSIAMFEGWTAGVHEAIAGKANDQQHLEVVHDRTLRRCTGRSGCIKAREEMQANNQTGQLALIHAYHHGYFMYSNDHCELANAGTAPLFDTCDWTILYFHPICTDYDGKRAAFVKQQMWFVDEARCLPRKGSASKVKACEPGLAAAAESVAAACQGSAVEGVRGVSTLAVKQRMKSVANIQKITKAMKMVAASKMRSAQANTENSRGIVQPLVRLLGDLPAATGAKNVVVPVTSDKGLCGGINTVVCKYTRSTVKAVEDGSAGGETPSENMLVVMGEKGRSQLQRDMRESIYATIADTNKVRVTFPEASQIAEELLKTEFDTARIIYNRFVSAISQKPTIATVLSPDALEKTAAEGAPIEQYEIEGPDRAELLMDLAEFQLATTLYNCMLENNCSEQSSRMSAMENSTKNAGEMLGKLTLTYNRTRQASITTELIEIISGATALAG</sequence>
<dbReference type="PROSITE" id="PS00153">
    <property type="entry name" value="ATPASE_GAMMA"/>
    <property type="match status" value="1"/>
</dbReference>
<evidence type="ECO:0000256" key="2">
    <source>
        <dbReference type="ARBA" id="ARBA00007681"/>
    </source>
</evidence>
<dbReference type="HAMAP" id="MF_00815">
    <property type="entry name" value="ATP_synth_gamma_bact"/>
    <property type="match status" value="1"/>
</dbReference>
<evidence type="ECO:0000256" key="3">
    <source>
        <dbReference type="ARBA" id="ARBA00020843"/>
    </source>
</evidence>
<dbReference type="SUPFAM" id="SSF52943">
    <property type="entry name" value="ATP synthase (F1-ATPase), gamma subunit"/>
    <property type="match status" value="1"/>
</dbReference>
<evidence type="ECO:0000259" key="12">
    <source>
        <dbReference type="Pfam" id="PF03407"/>
    </source>
</evidence>
<evidence type="ECO:0000256" key="7">
    <source>
        <dbReference type="ARBA" id="ARBA00023136"/>
    </source>
</evidence>
<comment type="similarity">
    <text evidence="2">Belongs to the ATPase gamma chain family.</text>
</comment>
<evidence type="ECO:0000313" key="13">
    <source>
        <dbReference type="EMBL" id="PRW61594.1"/>
    </source>
</evidence>
<keyword evidence="6" id="KW-0406">Ion transport</keyword>
<dbReference type="FunFam" id="1.10.287.80:FF:000001">
    <property type="entry name" value="ATP synthase gamma chain"/>
    <property type="match status" value="1"/>
</dbReference>
<dbReference type="InterPro" id="IPR035968">
    <property type="entry name" value="ATP_synth_F1_ATPase_gsu"/>
</dbReference>
<keyword evidence="9" id="KW-0066">ATP synthesis</keyword>
<dbReference type="PANTHER" id="PTHR11693:SF22">
    <property type="entry name" value="ATP SYNTHASE SUBUNIT GAMMA, MITOCHONDRIAL"/>
    <property type="match status" value="1"/>
</dbReference>
<feature type="compositionally biased region" description="Low complexity" evidence="11">
    <location>
        <begin position="54"/>
        <end position="64"/>
    </location>
</feature>